<evidence type="ECO:0000313" key="1">
    <source>
        <dbReference type="EMBL" id="VFQ88941.1"/>
    </source>
</evidence>
<sequence>MEDQAKYIVDEVRKALDENGRFIIMELNKIFEGKSNQGIPDDENELKGVVRGYTILRRSWIWHLWKCVSGDECSISIFICHESDQIDG</sequence>
<organism evidence="1 2">
    <name type="scientific">Cuscuta campestris</name>
    <dbReference type="NCBI Taxonomy" id="132261"/>
    <lineage>
        <taxon>Eukaryota</taxon>
        <taxon>Viridiplantae</taxon>
        <taxon>Streptophyta</taxon>
        <taxon>Embryophyta</taxon>
        <taxon>Tracheophyta</taxon>
        <taxon>Spermatophyta</taxon>
        <taxon>Magnoliopsida</taxon>
        <taxon>eudicotyledons</taxon>
        <taxon>Gunneridae</taxon>
        <taxon>Pentapetalae</taxon>
        <taxon>asterids</taxon>
        <taxon>lamiids</taxon>
        <taxon>Solanales</taxon>
        <taxon>Convolvulaceae</taxon>
        <taxon>Cuscuteae</taxon>
        <taxon>Cuscuta</taxon>
        <taxon>Cuscuta subgen. Grammica</taxon>
        <taxon>Cuscuta sect. Cleistogrammica</taxon>
    </lineage>
</organism>
<dbReference type="Proteomes" id="UP000595140">
    <property type="component" value="Unassembled WGS sequence"/>
</dbReference>
<name>A0A484MIZ0_9ASTE</name>
<protein>
    <submittedName>
        <fullName evidence="1">Uncharacterized protein</fullName>
    </submittedName>
</protein>
<reference evidence="1 2" key="1">
    <citation type="submission" date="2018-04" db="EMBL/GenBank/DDBJ databases">
        <authorList>
            <person name="Vogel A."/>
        </authorList>
    </citation>
    <scope>NUCLEOTIDE SEQUENCE [LARGE SCALE GENOMIC DNA]</scope>
</reference>
<dbReference type="EMBL" id="OOIL02003702">
    <property type="protein sequence ID" value="VFQ88941.1"/>
    <property type="molecule type" value="Genomic_DNA"/>
</dbReference>
<evidence type="ECO:0000313" key="2">
    <source>
        <dbReference type="Proteomes" id="UP000595140"/>
    </source>
</evidence>
<keyword evidence="2" id="KW-1185">Reference proteome</keyword>
<gene>
    <name evidence="1" type="ORF">CCAM_LOCUS30717</name>
</gene>
<proteinExistence type="predicted"/>
<dbReference type="AlphaFoldDB" id="A0A484MIZ0"/>
<accession>A0A484MIZ0</accession>